<evidence type="ECO:0000256" key="3">
    <source>
        <dbReference type="ARBA" id="ARBA00022679"/>
    </source>
</evidence>
<evidence type="ECO:0000256" key="10">
    <source>
        <dbReference type="ARBA" id="ARBA00023118"/>
    </source>
</evidence>
<keyword evidence="3" id="KW-0808">Transferase</keyword>
<dbReference type="InterPro" id="IPR013408">
    <property type="entry name" value="Cas10/Csm1"/>
</dbReference>
<evidence type="ECO:0000259" key="13">
    <source>
        <dbReference type="PROSITE" id="PS50887"/>
    </source>
</evidence>
<comment type="similarity">
    <text evidence="1">Belongs to the CRISPR-associated Cas10/Csm1 family.</text>
</comment>
<keyword evidence="5" id="KW-0547">Nucleotide-binding</keyword>
<dbReference type="InterPro" id="IPR041062">
    <property type="entry name" value="Csm1_B"/>
</dbReference>
<dbReference type="PANTHER" id="PTHR36528:SF1">
    <property type="entry name" value="CRISPR SYSTEM SINGLE-STRAND-SPECIFIC DEOXYRIBONUCLEASE CAS10_CSM1 (SUBTYPE III-A)"/>
    <property type="match status" value="1"/>
</dbReference>
<organism evidence="14 15">
    <name type="scientific">Candidatus Vampirococcus lugosii</name>
    <dbReference type="NCBI Taxonomy" id="2789015"/>
    <lineage>
        <taxon>Bacteria</taxon>
        <taxon>Candidatus Absconditibacteriota</taxon>
        <taxon>Vampirococcus</taxon>
    </lineage>
</organism>
<evidence type="ECO:0000256" key="8">
    <source>
        <dbReference type="ARBA" id="ARBA00022839"/>
    </source>
</evidence>
<dbReference type="Gene3D" id="1.10.3210.10">
    <property type="entry name" value="Hypothetical protein af1432"/>
    <property type="match status" value="1"/>
</dbReference>
<evidence type="ECO:0000256" key="4">
    <source>
        <dbReference type="ARBA" id="ARBA00022722"/>
    </source>
</evidence>
<dbReference type="Pfam" id="PF18211">
    <property type="entry name" value="Csm1_B"/>
    <property type="match status" value="1"/>
</dbReference>
<evidence type="ECO:0000256" key="2">
    <source>
        <dbReference type="ARBA" id="ARBA00014333"/>
    </source>
</evidence>
<comment type="caution">
    <text evidence="14">The sequence shown here is derived from an EMBL/GenBank/DDBJ whole genome shotgun (WGS) entry which is preliminary data.</text>
</comment>
<dbReference type="InterPro" id="IPR043128">
    <property type="entry name" value="Rev_trsase/Diguanyl_cyclase"/>
</dbReference>
<evidence type="ECO:0000256" key="7">
    <source>
        <dbReference type="ARBA" id="ARBA00022801"/>
    </source>
</evidence>
<keyword evidence="6" id="KW-0255">Endonuclease</keyword>
<dbReference type="EMBL" id="JAEDAM010000012">
    <property type="protein sequence ID" value="MBS8121732.1"/>
    <property type="molecule type" value="Genomic_DNA"/>
</dbReference>
<evidence type="ECO:0000256" key="12">
    <source>
        <dbReference type="SAM" id="Coils"/>
    </source>
</evidence>
<proteinExistence type="inferred from homology"/>
<evidence type="ECO:0000256" key="11">
    <source>
        <dbReference type="ARBA" id="ARBA00032922"/>
    </source>
</evidence>
<keyword evidence="10" id="KW-0051">Antiviral defense</keyword>
<dbReference type="PANTHER" id="PTHR36528">
    <property type="entry name" value="CRISPR SYSTEM SINGLE-STRAND-SPECIFIC DEOXYRIBONUCLEASE CAS10/CSM1 (SUBTYPE III-A)"/>
    <property type="match status" value="1"/>
</dbReference>
<keyword evidence="8" id="KW-0269">Exonuclease</keyword>
<keyword evidence="4" id="KW-0540">Nuclease</keyword>
<evidence type="ECO:0000256" key="6">
    <source>
        <dbReference type="ARBA" id="ARBA00022759"/>
    </source>
</evidence>
<evidence type="ECO:0000313" key="15">
    <source>
        <dbReference type="Proteomes" id="UP000680365"/>
    </source>
</evidence>
<evidence type="ECO:0000256" key="5">
    <source>
        <dbReference type="ARBA" id="ARBA00022741"/>
    </source>
</evidence>
<evidence type="ECO:0000256" key="9">
    <source>
        <dbReference type="ARBA" id="ARBA00022840"/>
    </source>
</evidence>
<dbReference type="SUPFAM" id="SSF109604">
    <property type="entry name" value="HD-domain/PDEase-like"/>
    <property type="match status" value="1"/>
</dbReference>
<protein>
    <recommendedName>
        <fullName evidence="2">CRISPR system single-strand-specific deoxyribonuclease Cas10/Csm1 (subtype III-A)</fullName>
    </recommendedName>
    <alternativeName>
        <fullName evidence="11">Cyclic oligoadenylate synthase</fullName>
    </alternativeName>
</protein>
<keyword evidence="9" id="KW-0067">ATP-binding</keyword>
<accession>A0ABS5QKK7</accession>
<name>A0ABS5QKK7_9BACT</name>
<evidence type="ECO:0000256" key="1">
    <source>
        <dbReference type="ARBA" id="ARBA00005700"/>
    </source>
</evidence>
<dbReference type="InterPro" id="IPR000160">
    <property type="entry name" value="GGDEF_dom"/>
</dbReference>
<dbReference type="InterPro" id="IPR052117">
    <property type="entry name" value="Cas10/Csm1_subtype-III-A"/>
</dbReference>
<gene>
    <name evidence="14" type="ORF">VAMP_21n88</name>
</gene>
<dbReference type="InterPro" id="IPR054767">
    <property type="entry name" value="Cas10-Cmr2_palm2"/>
</dbReference>
<dbReference type="Pfam" id="PF22335">
    <property type="entry name" value="Cas10-Cmr2_palm2"/>
    <property type="match status" value="1"/>
</dbReference>
<reference evidence="14 15" key="1">
    <citation type="journal article" date="2021" name="Nat. Commun.">
        <title>Reductive evolution and unique predatory mode in the CPR bacterium Vampirococcus lugosii.</title>
        <authorList>
            <person name="Moreira D."/>
            <person name="Zivanovic Y."/>
            <person name="Lopez-Archilla A.I."/>
            <person name="Iniesto M."/>
            <person name="Lopez-Garcia P."/>
        </authorList>
    </citation>
    <scope>NUCLEOTIDE SEQUENCE [LARGE SCALE GENOMIC DNA]</scope>
    <source>
        <strain evidence="14">Chiprana</strain>
    </source>
</reference>
<evidence type="ECO:0000313" key="14">
    <source>
        <dbReference type="EMBL" id="MBS8121732.1"/>
    </source>
</evidence>
<keyword evidence="12" id="KW-0175">Coiled coil</keyword>
<dbReference type="Proteomes" id="UP000680365">
    <property type="component" value="Unassembled WGS sequence"/>
</dbReference>
<dbReference type="Gene3D" id="3.30.70.270">
    <property type="match status" value="1"/>
</dbReference>
<dbReference type="PROSITE" id="PS50887">
    <property type="entry name" value="GGDEF"/>
    <property type="match status" value="1"/>
</dbReference>
<keyword evidence="15" id="KW-1185">Reference proteome</keyword>
<dbReference type="RefSeq" id="WP_213348518.1">
    <property type="nucleotide sequence ID" value="NZ_JAEDAM010000012.1"/>
</dbReference>
<feature type="coiled-coil region" evidence="12">
    <location>
        <begin position="668"/>
        <end position="695"/>
    </location>
</feature>
<dbReference type="NCBIfam" id="TIGR02578">
    <property type="entry name" value="cas_TM1811_Csm1"/>
    <property type="match status" value="1"/>
</dbReference>
<sequence length="831" mass="97116">MNKNIDLYKIIIASYLHDLGKLMRRGGQNRNLNSKTKNGFNPYQIAHAQQVFEFMLDNDFNDLWKQIGLIASLHHARDWKNYNFENDNTKNLAWIVYMADNISSNERIDRIDETATDKQYENIKHIGLTSIFENIFKDTKTNKAKYTYLPKSLGELNIKSFFPTDKGRSFEDAYLQNLMKNIGNTDISDGFKKLNENCQKDLKNLISESNLNNDSSDKEFKEFIYKLELLLQNYFTMVPSDAYKSIGDISLYDHTKTVVAIANVLYKSKFVYQDFKYEKENTDTDKVFEKKVKLIAGDFPSIQKYIFDGIKNQSKLSKRLRARSFKVQMLTEAVIHYIINKLDLSPANVLINAGGKFIILADQKISIKDIANEINNYFILNYNTDLKINLIEKEVLLKNIFKIKNNINNTFKELFDDLSQNKTSIYSVSNLQKIFSYQKVSGKVLCKHCGINYTNSDDENDYDNSICLHCQKEIEIGEKLVKNNCIYLNFIENDKFVFDLDFEGKGSLKVLFNDWNIDKSEKNKLLIGKSINLYVPIQGDEVKTFDKLASKNRSYLTMICGDIDNMSIILSHGFKDIYSVSRLVQFSRFMELFFGKFTQELLQNTFPDVYTVFSGGDDFIFVLPFKDRLNFADIYQDCFKKFIANNDKLHFSLGISIFKNKTPFKRVYEDTENLLKSAKQDYKSNLNNKNIIEEEKLSYRGVCIYQDNMKISDINEIKLTNIIKNNWEGLESTGQYRIYNHLWEIRNFFESQNSKNPEELYKIVHLGAKIIYSINKNVKENYNAKLMIENIKKVIGQIDKNSFDNGFKYNIKEIDKLLMNMTNQIYENREI</sequence>
<feature type="domain" description="GGDEF" evidence="13">
    <location>
        <begin position="554"/>
        <end position="694"/>
    </location>
</feature>
<keyword evidence="7" id="KW-0378">Hydrolase</keyword>